<dbReference type="InterPro" id="IPR015947">
    <property type="entry name" value="PUA-like_sf"/>
</dbReference>
<dbReference type="EMBL" id="BK032746">
    <property type="protein sequence ID" value="DAF58056.1"/>
    <property type="molecule type" value="Genomic_DNA"/>
</dbReference>
<dbReference type="Gene3D" id="2.30.130.30">
    <property type="entry name" value="Hypothetical protein"/>
    <property type="match status" value="1"/>
</dbReference>
<sequence>MSKAVLISIQPDWCKKILSGEKTVEVRKTRPKLETPFKVYIYCTKTAEGWLRTVPVQGWQRLDGFVIGEFTCYKIDTIQRMGIDNNFDYCYLSLNEFGNDDIATEIRDIRKSCIPKPELNSYGKSAPELFAWHISDLKVYDNPKLLSDFSKYGFSGLCGTNVCGNESCEYYEPSGDRMVPPTCGLNGYCTLHRAPQSWCYVEERCYG</sequence>
<reference evidence="1" key="1">
    <citation type="journal article" date="2021" name="Proc. Natl. Acad. Sci. U.S.A.">
        <title>A Catalog of Tens of Thousands of Viruses from Human Metagenomes Reveals Hidden Associations with Chronic Diseases.</title>
        <authorList>
            <person name="Tisza M.J."/>
            <person name="Buck C.B."/>
        </authorList>
    </citation>
    <scope>NUCLEOTIDE SEQUENCE</scope>
    <source>
        <strain evidence="1">CtyaR3</strain>
    </source>
</reference>
<evidence type="ECO:0000313" key="1">
    <source>
        <dbReference type="EMBL" id="DAF58056.1"/>
    </source>
</evidence>
<protein>
    <recommendedName>
        <fullName evidence="2">ASCH domain-containing protein</fullName>
    </recommendedName>
</protein>
<accession>A0A8S5T4K2</accession>
<proteinExistence type="predicted"/>
<evidence type="ECO:0008006" key="2">
    <source>
        <dbReference type="Google" id="ProtNLM"/>
    </source>
</evidence>
<name>A0A8S5T4K2_9CAUD</name>
<organism evidence="1">
    <name type="scientific">Caudovirales sp. ctyaR3</name>
    <dbReference type="NCBI Taxonomy" id="2827640"/>
    <lineage>
        <taxon>Viruses</taxon>
        <taxon>Duplodnaviria</taxon>
        <taxon>Heunggongvirae</taxon>
        <taxon>Uroviricota</taxon>
        <taxon>Caudoviricetes</taxon>
    </lineage>
</organism>
<dbReference type="SUPFAM" id="SSF88697">
    <property type="entry name" value="PUA domain-like"/>
    <property type="match status" value="1"/>
</dbReference>